<keyword evidence="1" id="KW-0732">Signal</keyword>
<dbReference type="Proteomes" id="UP000789390">
    <property type="component" value="Unassembled WGS sequence"/>
</dbReference>
<dbReference type="OrthoDB" id="6329319at2759"/>
<evidence type="ECO:0000313" key="3">
    <source>
        <dbReference type="Proteomes" id="UP000789390"/>
    </source>
</evidence>
<proteinExistence type="predicted"/>
<dbReference type="SUPFAM" id="SSF51092">
    <property type="entry name" value="Vitelline membrane outer protein-I (VMO-I)"/>
    <property type="match status" value="2"/>
</dbReference>
<feature type="signal peptide" evidence="1">
    <location>
        <begin position="1"/>
        <end position="24"/>
    </location>
</feature>
<dbReference type="AlphaFoldDB" id="A0A8J2RW18"/>
<dbReference type="EMBL" id="CAKKLH010000292">
    <property type="protein sequence ID" value="CAH0109574.1"/>
    <property type="molecule type" value="Genomic_DNA"/>
</dbReference>
<feature type="chain" id="PRO_5035176690" description="Vitelline membrane outer layer protein 1" evidence="1">
    <location>
        <begin position="25"/>
        <end position="366"/>
    </location>
</feature>
<gene>
    <name evidence="2" type="ORF">DGAL_LOCUS13055</name>
</gene>
<reference evidence="2" key="1">
    <citation type="submission" date="2021-11" db="EMBL/GenBank/DDBJ databases">
        <authorList>
            <person name="Schell T."/>
        </authorList>
    </citation>
    <scope>NUCLEOTIDE SEQUENCE</scope>
    <source>
        <strain evidence="2">M5</strain>
    </source>
</reference>
<dbReference type="Gene3D" id="2.100.10.20">
    <property type="entry name" value="Vitelline membrane outer layer protein I (VOMI)"/>
    <property type="match status" value="2"/>
</dbReference>
<organism evidence="2 3">
    <name type="scientific">Daphnia galeata</name>
    <dbReference type="NCBI Taxonomy" id="27404"/>
    <lineage>
        <taxon>Eukaryota</taxon>
        <taxon>Metazoa</taxon>
        <taxon>Ecdysozoa</taxon>
        <taxon>Arthropoda</taxon>
        <taxon>Crustacea</taxon>
        <taxon>Branchiopoda</taxon>
        <taxon>Diplostraca</taxon>
        <taxon>Cladocera</taxon>
        <taxon>Anomopoda</taxon>
        <taxon>Daphniidae</taxon>
        <taxon>Daphnia</taxon>
    </lineage>
</organism>
<accession>A0A8J2RW18</accession>
<evidence type="ECO:0000313" key="2">
    <source>
        <dbReference type="EMBL" id="CAH0109574.1"/>
    </source>
</evidence>
<dbReference type="PANTHER" id="PTHR18841:SF0">
    <property type="entry name" value="VITELLINE MEMBRANE OUTER LAYER 1 HOMOLOG A-RELATED"/>
    <property type="match status" value="1"/>
</dbReference>
<comment type="caution">
    <text evidence="2">The sequence shown here is derived from an EMBL/GenBank/DDBJ whole genome shotgun (WGS) entry which is preliminary data.</text>
</comment>
<keyword evidence="3" id="KW-1185">Reference proteome</keyword>
<evidence type="ECO:0008006" key="4">
    <source>
        <dbReference type="Google" id="ProtNLM"/>
    </source>
</evidence>
<dbReference type="GO" id="GO:0005615">
    <property type="term" value="C:extracellular space"/>
    <property type="evidence" value="ECO:0007669"/>
    <property type="project" value="TreeGrafter"/>
</dbReference>
<name>A0A8J2RW18_9CRUS</name>
<dbReference type="Pfam" id="PF03762">
    <property type="entry name" value="VOMI"/>
    <property type="match status" value="2"/>
</dbReference>
<sequence length="366" mass="39983">MENLRHFIALAAIFCFSTMPSVTATFWGDWGKVEYCPEGKWAVGLKLKTERNQGNGDNTALNGIALKCSDGKWITSTVGSWGNWGGNFICQSGRLTSCQLRVEPPAKYQDDTAANNLNCKCSNGETLYGDGTSWGEWNRWSNTCSNGICALQTRVEKPQGNGDDTALNDVEFICCPSCVPCALSGFKMSPHVMKFFALTTVLCCFLMPYVTATFWGDWGPVEFCPNEEYAVGFKLKTQQSQGDGDDTALNAIALKCSGGNWITSSEGVWGVWGREFNCQPGGRLISCQLRVEPKQGDADDTAANNLRCDCLDSGPTLNGDGTSWGEWNEWTKTCKGSIVAIQTRVEKIQIGGDNTALNDVKFKCLE</sequence>
<protein>
    <recommendedName>
        <fullName evidence="4">Vitelline membrane outer layer protein 1</fullName>
    </recommendedName>
</protein>
<evidence type="ECO:0000256" key="1">
    <source>
        <dbReference type="SAM" id="SignalP"/>
    </source>
</evidence>
<dbReference type="InterPro" id="IPR036706">
    <property type="entry name" value="VOMI_sf"/>
</dbReference>
<dbReference type="InterPro" id="IPR005515">
    <property type="entry name" value="VOMI"/>
</dbReference>
<dbReference type="PANTHER" id="PTHR18841">
    <property type="entry name" value="VITELLINE MEMBRANE OUTER LAYER PROTEIN I-RELATED"/>
    <property type="match status" value="1"/>
</dbReference>